<organism evidence="1 2">
    <name type="scientific">Segatella copri</name>
    <dbReference type="NCBI Taxonomy" id="165179"/>
    <lineage>
        <taxon>Bacteria</taxon>
        <taxon>Pseudomonadati</taxon>
        <taxon>Bacteroidota</taxon>
        <taxon>Bacteroidia</taxon>
        <taxon>Bacteroidales</taxon>
        <taxon>Prevotellaceae</taxon>
        <taxon>Segatella</taxon>
    </lineage>
</organism>
<name>A0AA90UPL0_9BACT</name>
<gene>
    <name evidence="1" type="ORF">F7D71_02285</name>
</gene>
<dbReference type="RefSeq" id="WP_153091770.1">
    <property type="nucleotide sequence ID" value="NZ_VZBZ01000014.1"/>
</dbReference>
<dbReference type="EMBL" id="VZBZ01000014">
    <property type="protein sequence ID" value="MQN76713.1"/>
    <property type="molecule type" value="Genomic_DNA"/>
</dbReference>
<protein>
    <submittedName>
        <fullName evidence="1">Uncharacterized protein</fullName>
    </submittedName>
</protein>
<accession>A0AA90UPL0</accession>
<dbReference type="AlphaFoldDB" id="A0AA90UPL0"/>
<evidence type="ECO:0000313" key="2">
    <source>
        <dbReference type="Proteomes" id="UP000423156"/>
    </source>
</evidence>
<reference evidence="2" key="1">
    <citation type="submission" date="2019-09" db="EMBL/GenBank/DDBJ databases">
        <title>Distinct polysaccharide growth profiles of human intestinal Prevotella copri isolates.</title>
        <authorList>
            <person name="Fehlner-Peach H."/>
            <person name="Magnabosco C."/>
            <person name="Raghavan V."/>
            <person name="Scher J.U."/>
            <person name="Tett A."/>
            <person name="Cox L.M."/>
            <person name="Gottsegen C."/>
            <person name="Watters A."/>
            <person name="Wiltshire- Gordon J.D."/>
            <person name="Segata N."/>
            <person name="Bonneau R."/>
            <person name="Littman D.R."/>
        </authorList>
    </citation>
    <scope>NUCLEOTIDE SEQUENCE [LARGE SCALE GENOMIC DNA]</scope>
    <source>
        <strain evidence="2">BU41712</strain>
    </source>
</reference>
<sequence>MDARKFLKELWHPANEEPIANTSPILFDGRDREGYQIVKTSFFRSSYWNKTVEYYGIVRWLYIDDLFTKEGGEQ</sequence>
<evidence type="ECO:0000313" key="1">
    <source>
        <dbReference type="EMBL" id="MQN76713.1"/>
    </source>
</evidence>
<dbReference type="Proteomes" id="UP000423156">
    <property type="component" value="Unassembled WGS sequence"/>
</dbReference>
<comment type="caution">
    <text evidence="1">The sequence shown here is derived from an EMBL/GenBank/DDBJ whole genome shotgun (WGS) entry which is preliminary data.</text>
</comment>
<proteinExistence type="predicted"/>